<keyword evidence="3" id="KW-1185">Reference proteome</keyword>
<feature type="region of interest" description="Disordered" evidence="1">
    <location>
        <begin position="153"/>
        <end position="175"/>
    </location>
</feature>
<organism evidence="2 3">
    <name type="scientific">Rehmannia glutinosa</name>
    <name type="common">Chinese foxglove</name>
    <dbReference type="NCBI Taxonomy" id="99300"/>
    <lineage>
        <taxon>Eukaryota</taxon>
        <taxon>Viridiplantae</taxon>
        <taxon>Streptophyta</taxon>
        <taxon>Embryophyta</taxon>
        <taxon>Tracheophyta</taxon>
        <taxon>Spermatophyta</taxon>
        <taxon>Magnoliopsida</taxon>
        <taxon>eudicotyledons</taxon>
        <taxon>Gunneridae</taxon>
        <taxon>Pentapetalae</taxon>
        <taxon>asterids</taxon>
        <taxon>lamiids</taxon>
        <taxon>Lamiales</taxon>
        <taxon>Orobanchaceae</taxon>
        <taxon>Rehmannieae</taxon>
        <taxon>Rehmannia</taxon>
    </lineage>
</organism>
<gene>
    <name evidence="2" type="ORF">DH2020_048603</name>
</gene>
<comment type="caution">
    <text evidence="2">The sequence shown here is derived from an EMBL/GenBank/DDBJ whole genome shotgun (WGS) entry which is preliminary data.</text>
</comment>
<dbReference type="EMBL" id="JABTTQ020003424">
    <property type="protein sequence ID" value="KAK6117641.1"/>
    <property type="molecule type" value="Genomic_DNA"/>
</dbReference>
<feature type="region of interest" description="Disordered" evidence="1">
    <location>
        <begin position="210"/>
        <end position="239"/>
    </location>
</feature>
<dbReference type="PANTHER" id="PTHR31798">
    <property type="entry name" value="HYDROXYPROLINE-RICH GLYCOPROTEIN-LIKE"/>
    <property type="match status" value="1"/>
</dbReference>
<name>A0ABR0U626_REHGL</name>
<dbReference type="InterPro" id="IPR040420">
    <property type="entry name" value="At1g76660-like"/>
</dbReference>
<sequence length="453" mass="49682">MSSVHNSVETVNAAATAIVTAESRVQPSTVQKRRWGSCWSIYWCFGSYKQSKRIGHAVLISEPSAPRITPPISENRNHSSNSSTIVLPFIAPPSSPASFLQSDPPSATHSPGGLLSLSVHAHSPDGTAPIFTIGPYAHETQLVSPPVFSTFTTEPSTASFTPPPETVQMTTPSSPEVPFAQLLSSSLARNRRKSGPHLKCPLSQYEFQPYQYPGSPGGHSKSPGSAMSTSGTSSPFPDKRPIMEFRVGEAPKFLGYEYFPNYKWDSRVGSGSLTPNDWGSRLDSGTLTPNGGEPPSRDNKVLENQIYEVASLANSDRKSQNEDLVDHRVSFELFGEDIPTCIVRAPSLKNAPGYLQEEIVEGTSKRDLLASKNANSFREHFNGEIVNEEEFYQKHRTISLGSSKDFNFNNAKEEVSEKSSVDCEWWTSEEVVKKELGPRNSWSFFPMLQSGAS</sequence>
<feature type="compositionally biased region" description="Polar residues" evidence="1">
    <location>
        <begin position="226"/>
        <end position="235"/>
    </location>
</feature>
<reference evidence="2 3" key="1">
    <citation type="journal article" date="2021" name="Comput. Struct. Biotechnol. J.">
        <title>De novo genome assembly of the potent medicinal plant Rehmannia glutinosa using nanopore technology.</title>
        <authorList>
            <person name="Ma L."/>
            <person name="Dong C."/>
            <person name="Song C."/>
            <person name="Wang X."/>
            <person name="Zheng X."/>
            <person name="Niu Y."/>
            <person name="Chen S."/>
            <person name="Feng W."/>
        </authorList>
    </citation>
    <scope>NUCLEOTIDE SEQUENCE [LARGE SCALE GENOMIC DNA]</scope>
    <source>
        <strain evidence="2">DH-2019</strain>
    </source>
</reference>
<dbReference type="Proteomes" id="UP001318860">
    <property type="component" value="Unassembled WGS sequence"/>
</dbReference>
<evidence type="ECO:0000256" key="1">
    <source>
        <dbReference type="SAM" id="MobiDB-lite"/>
    </source>
</evidence>
<feature type="compositionally biased region" description="Polar residues" evidence="1">
    <location>
        <begin position="275"/>
        <end position="289"/>
    </location>
</feature>
<dbReference type="PANTHER" id="PTHR31798:SF10">
    <property type="entry name" value="OS02G0822000 PROTEIN"/>
    <property type="match status" value="1"/>
</dbReference>
<evidence type="ECO:0000313" key="2">
    <source>
        <dbReference type="EMBL" id="KAK6117641.1"/>
    </source>
</evidence>
<evidence type="ECO:0008006" key="4">
    <source>
        <dbReference type="Google" id="ProtNLM"/>
    </source>
</evidence>
<protein>
    <recommendedName>
        <fullName evidence="4">Hydroxyproline-rich glycoprotein family protein</fullName>
    </recommendedName>
</protein>
<accession>A0ABR0U626</accession>
<proteinExistence type="predicted"/>
<evidence type="ECO:0000313" key="3">
    <source>
        <dbReference type="Proteomes" id="UP001318860"/>
    </source>
</evidence>
<feature type="region of interest" description="Disordered" evidence="1">
    <location>
        <begin position="275"/>
        <end position="299"/>
    </location>
</feature>